<dbReference type="PANTHER" id="PTHR42680">
    <property type="entry name" value="DCTP DEAMINASE"/>
    <property type="match status" value="1"/>
</dbReference>
<evidence type="ECO:0000313" key="5">
    <source>
        <dbReference type="Proteomes" id="UP000054284"/>
    </source>
</evidence>
<feature type="binding site" evidence="3">
    <location>
        <position position="164"/>
    </location>
    <ligand>
        <name>dCTP</name>
        <dbReference type="ChEBI" id="CHEBI:61481"/>
    </ligand>
</feature>
<feature type="binding site" evidence="3">
    <location>
        <position position="157"/>
    </location>
    <ligand>
        <name>dCTP</name>
        <dbReference type="ChEBI" id="CHEBI:61481"/>
    </ligand>
</feature>
<dbReference type="CDD" id="cd07557">
    <property type="entry name" value="trimeric_dUTPase"/>
    <property type="match status" value="1"/>
</dbReference>
<comment type="function">
    <text evidence="3">Catalyzes the deamination of dCTP to dUTP.</text>
</comment>
<sequence>MVLSDRDIKNYIHEKKLVITPLSSDTVRENGVDLKVGDQIARFLKLAEPVDVDNPEEIKKAYVVTHGHEFIIGPHEHVLLTTLEYVKMPNDLVGFVNLRSTFARLGLFIPPTIIDAGFEGQITIELVGSEFPVRLKKGTRFIHVIFAKTTTPVENPYRGKYMGQTGVTLPKAP</sequence>
<comment type="subunit">
    <text evidence="3">Homotrimer.</text>
</comment>
<dbReference type="HAMAP" id="MF_00146">
    <property type="entry name" value="dCTP_deaminase"/>
    <property type="match status" value="1"/>
</dbReference>
<dbReference type="PATRIC" id="fig|1326980.6.peg.1903"/>
<dbReference type="EMBL" id="ASRH01000024">
    <property type="protein sequence ID" value="EWG06442.1"/>
    <property type="molecule type" value="Genomic_DNA"/>
</dbReference>
<proteinExistence type="inferred from homology"/>
<evidence type="ECO:0000313" key="4">
    <source>
        <dbReference type="EMBL" id="EWG06442.1"/>
    </source>
</evidence>
<dbReference type="GO" id="GO:0000166">
    <property type="term" value="F:nucleotide binding"/>
    <property type="evidence" value="ECO:0007669"/>
    <property type="project" value="UniProtKB-KW"/>
</dbReference>
<dbReference type="GO" id="GO:0008829">
    <property type="term" value="F:dCTP deaminase activity"/>
    <property type="evidence" value="ECO:0007669"/>
    <property type="project" value="UniProtKB-UniRule"/>
</dbReference>
<comment type="pathway">
    <text evidence="3">Pyrimidine metabolism; dUMP biosynthesis; dUMP from dCTP (dUTP route): step 1/2.</text>
</comment>
<dbReference type="Pfam" id="PF22769">
    <property type="entry name" value="DCD"/>
    <property type="match status" value="1"/>
</dbReference>
<dbReference type="InterPro" id="IPR011962">
    <property type="entry name" value="dCTP_deaminase"/>
</dbReference>
<dbReference type="Proteomes" id="UP000054284">
    <property type="component" value="Unassembled WGS sequence"/>
</dbReference>
<keyword evidence="2 3" id="KW-0546">Nucleotide metabolism</keyword>
<evidence type="ECO:0000256" key="1">
    <source>
        <dbReference type="ARBA" id="ARBA00022801"/>
    </source>
</evidence>
<feature type="active site" description="Proton donor/acceptor" evidence="3">
    <location>
        <position position="125"/>
    </location>
</feature>
<reference evidence="4 5" key="1">
    <citation type="journal article" date="2014" name="Genome Announc.">
        <title>Draft Genome Sequence of the Sulfolobales Archaeon AZ1, Obtained through Metagenomic Analysis of a Mexican Hot Spring.</title>
        <authorList>
            <person name="Servin-Garciduenas L.E."/>
            <person name="Martinez-Romero E."/>
        </authorList>
    </citation>
    <scope>NUCLEOTIDE SEQUENCE [LARGE SCALE GENOMIC DNA]</scope>
    <source>
        <strain evidence="4">AZ1-illumnia</strain>
    </source>
</reference>
<dbReference type="GO" id="GO:0006229">
    <property type="term" value="P:dUTP biosynthetic process"/>
    <property type="evidence" value="ECO:0007669"/>
    <property type="project" value="UniProtKB-UniRule"/>
</dbReference>
<evidence type="ECO:0000256" key="2">
    <source>
        <dbReference type="ARBA" id="ARBA00023080"/>
    </source>
</evidence>
<feature type="binding site" evidence="3">
    <location>
        <position position="115"/>
    </location>
    <ligand>
        <name>dCTP</name>
        <dbReference type="ChEBI" id="CHEBI:61481"/>
    </ligand>
</feature>
<dbReference type="AlphaFoldDB" id="W7KV07"/>
<dbReference type="NCBIfam" id="TIGR02274">
    <property type="entry name" value="dCTP_deam"/>
    <property type="match status" value="1"/>
</dbReference>
<protein>
    <recommendedName>
        <fullName evidence="3">dCTP deaminase</fullName>
        <ecNumber evidence="3">3.5.4.13</ecNumber>
    </recommendedName>
    <alternativeName>
        <fullName evidence="3">Deoxycytidine triphosphate deaminase</fullName>
    </alternativeName>
</protein>
<dbReference type="UniPathway" id="UPA00610">
    <property type="reaction ID" value="UER00665"/>
</dbReference>
<gene>
    <name evidence="3 4" type="primary">dcd</name>
    <name evidence="4" type="ORF">ASUL_09544</name>
</gene>
<comment type="caution">
    <text evidence="3">Lacks conserved residue(s) required for the propagation of feature annotation.</text>
</comment>
<comment type="caution">
    <text evidence="4">The sequence shown here is derived from an EMBL/GenBank/DDBJ whole genome shotgun (WGS) entry which is preliminary data.</text>
</comment>
<organism evidence="4 5">
    <name type="scientific">Candidatus Aramenus sulfurataquae</name>
    <dbReference type="NCBI Taxonomy" id="1326980"/>
    <lineage>
        <taxon>Archaea</taxon>
        <taxon>Thermoproteota</taxon>
        <taxon>Thermoprotei</taxon>
        <taxon>Sulfolobales</taxon>
        <taxon>Sulfolobaceae</taxon>
        <taxon>Candidatus Aramenus</taxon>
    </lineage>
</organism>
<evidence type="ECO:0000256" key="3">
    <source>
        <dbReference type="HAMAP-Rule" id="MF_00146"/>
    </source>
</evidence>
<accession>W7KV07</accession>
<dbReference type="Gene3D" id="2.70.40.10">
    <property type="match status" value="1"/>
</dbReference>
<dbReference type="GO" id="GO:0006226">
    <property type="term" value="P:dUMP biosynthetic process"/>
    <property type="evidence" value="ECO:0007669"/>
    <property type="project" value="UniProtKB-UniPathway"/>
</dbReference>
<dbReference type="EC" id="3.5.4.13" evidence="3"/>
<keyword evidence="1 3" id="KW-0378">Hydrolase</keyword>
<dbReference type="SUPFAM" id="SSF51283">
    <property type="entry name" value="dUTPase-like"/>
    <property type="match status" value="1"/>
</dbReference>
<comment type="similarity">
    <text evidence="3">Belongs to the dCTP deaminase family.</text>
</comment>
<feature type="binding site" evidence="3">
    <location>
        <begin position="99"/>
        <end position="104"/>
    </location>
    <ligand>
        <name>dCTP</name>
        <dbReference type="ChEBI" id="CHEBI:61481"/>
    </ligand>
</feature>
<name>W7KV07_9CREN</name>
<keyword evidence="3" id="KW-0547">Nucleotide-binding</keyword>
<comment type="catalytic activity">
    <reaction evidence="3">
        <text>dCTP + H2O + H(+) = dUTP + NH4(+)</text>
        <dbReference type="Rhea" id="RHEA:22680"/>
        <dbReference type="ChEBI" id="CHEBI:15377"/>
        <dbReference type="ChEBI" id="CHEBI:15378"/>
        <dbReference type="ChEBI" id="CHEBI:28938"/>
        <dbReference type="ChEBI" id="CHEBI:61481"/>
        <dbReference type="ChEBI" id="CHEBI:61555"/>
        <dbReference type="EC" id="3.5.4.13"/>
    </reaction>
</comment>
<dbReference type="PANTHER" id="PTHR42680:SF3">
    <property type="entry name" value="DCTP DEAMINASE"/>
    <property type="match status" value="1"/>
</dbReference>
<dbReference type="InterPro" id="IPR036157">
    <property type="entry name" value="dUTPase-like_sf"/>
</dbReference>
<feature type="binding site" evidence="3">
    <location>
        <position position="160"/>
    </location>
    <ligand>
        <name>dCTP</name>
        <dbReference type="ChEBI" id="CHEBI:61481"/>
    </ligand>
</feature>
<dbReference type="InterPro" id="IPR033704">
    <property type="entry name" value="dUTPase_trimeric"/>
</dbReference>
<keyword evidence="5" id="KW-1185">Reference proteome</keyword>